<dbReference type="SUPFAM" id="SSF47729">
    <property type="entry name" value="IHF-like DNA-binding proteins"/>
    <property type="match status" value="1"/>
</dbReference>
<protein>
    <submittedName>
        <fullName evidence="3">DNA binding protein</fullName>
    </submittedName>
</protein>
<comment type="similarity">
    <text evidence="2">Belongs to the bacterial histone-like protein family.</text>
</comment>
<keyword evidence="1" id="KW-0238">DNA-binding</keyword>
<dbReference type="InterPro" id="IPR000119">
    <property type="entry name" value="Hist_DNA-bd"/>
</dbReference>
<reference evidence="3" key="1">
    <citation type="journal article" date="2021" name="Proc. Natl. Acad. Sci. U.S.A.">
        <title>A Catalog of Tens of Thousands of Viruses from Human Metagenomes Reveals Hidden Associations with Chronic Diseases.</title>
        <authorList>
            <person name="Tisza M.J."/>
            <person name="Buck C.B."/>
        </authorList>
    </citation>
    <scope>NUCLEOTIDE SEQUENCE</scope>
    <source>
        <strain evidence="3">CtnsL8</strain>
    </source>
</reference>
<dbReference type="GO" id="GO:0003677">
    <property type="term" value="F:DNA binding"/>
    <property type="evidence" value="ECO:0007669"/>
    <property type="project" value="UniProtKB-KW"/>
</dbReference>
<dbReference type="SMART" id="SM00411">
    <property type="entry name" value="BHL"/>
    <property type="match status" value="1"/>
</dbReference>
<dbReference type="GO" id="GO:0030527">
    <property type="term" value="F:structural constituent of chromatin"/>
    <property type="evidence" value="ECO:0007669"/>
    <property type="project" value="InterPro"/>
</dbReference>
<sequence length="92" mass="10327">MIKNDLVDEVLKNTDLTQETAMEVTNTIISAIAKSLCRGESVSLRGLGTFKVVKRKPKCGRDILRNKKVDIPMRNGVKFIAGKVIKDKFKQH</sequence>
<evidence type="ECO:0000256" key="1">
    <source>
        <dbReference type="ARBA" id="ARBA00023125"/>
    </source>
</evidence>
<accession>A0A8S5PPZ5</accession>
<name>A0A8S5PPZ5_9CAUD</name>
<dbReference type="PANTHER" id="PTHR33175">
    <property type="entry name" value="DNA-BINDING PROTEIN HU"/>
    <property type="match status" value="1"/>
</dbReference>
<dbReference type="PRINTS" id="PR01727">
    <property type="entry name" value="DNABINDINGHU"/>
</dbReference>
<dbReference type="InterPro" id="IPR010992">
    <property type="entry name" value="IHF-like_DNA-bd_dom_sf"/>
</dbReference>
<dbReference type="EMBL" id="BK015467">
    <property type="protein sequence ID" value="DAE08268.1"/>
    <property type="molecule type" value="Genomic_DNA"/>
</dbReference>
<organism evidence="3">
    <name type="scientific">Siphoviridae sp. ctnsL8</name>
    <dbReference type="NCBI Taxonomy" id="2825666"/>
    <lineage>
        <taxon>Viruses</taxon>
        <taxon>Duplodnaviria</taxon>
        <taxon>Heunggongvirae</taxon>
        <taxon>Uroviricota</taxon>
        <taxon>Caudoviricetes</taxon>
    </lineage>
</organism>
<proteinExistence type="inferred from homology"/>
<evidence type="ECO:0000313" key="3">
    <source>
        <dbReference type="EMBL" id="DAE08268.1"/>
    </source>
</evidence>
<dbReference type="PANTHER" id="PTHR33175:SF3">
    <property type="entry name" value="DNA-BINDING PROTEIN HU-BETA"/>
    <property type="match status" value="1"/>
</dbReference>
<dbReference type="Gene3D" id="4.10.520.10">
    <property type="entry name" value="IHF-like DNA-binding proteins"/>
    <property type="match status" value="1"/>
</dbReference>
<dbReference type="Pfam" id="PF00216">
    <property type="entry name" value="Bac_DNA_binding"/>
    <property type="match status" value="1"/>
</dbReference>
<evidence type="ECO:0000256" key="2">
    <source>
        <dbReference type="RuleBase" id="RU003939"/>
    </source>
</evidence>